<gene>
    <name evidence="1" type="ORF">SPIL2461_LOCUS18604</name>
</gene>
<keyword evidence="2" id="KW-1185">Reference proteome</keyword>
<feature type="non-terminal residue" evidence="1">
    <location>
        <position position="65"/>
    </location>
</feature>
<dbReference type="InterPro" id="IPR011057">
    <property type="entry name" value="Mss4-like_sf"/>
</dbReference>
<dbReference type="OrthoDB" id="428768at2759"/>
<protein>
    <recommendedName>
        <fullName evidence="3">CENP-V/GFA domain-containing protein</fullName>
    </recommendedName>
</protein>
<organism evidence="1 2">
    <name type="scientific">Symbiodinium pilosum</name>
    <name type="common">Dinoflagellate</name>
    <dbReference type="NCBI Taxonomy" id="2952"/>
    <lineage>
        <taxon>Eukaryota</taxon>
        <taxon>Sar</taxon>
        <taxon>Alveolata</taxon>
        <taxon>Dinophyceae</taxon>
        <taxon>Suessiales</taxon>
        <taxon>Symbiodiniaceae</taxon>
        <taxon>Symbiodinium</taxon>
    </lineage>
</organism>
<dbReference type="AlphaFoldDB" id="A0A812WF12"/>
<evidence type="ECO:0000313" key="1">
    <source>
        <dbReference type="EMBL" id="CAE7673067.1"/>
    </source>
</evidence>
<reference evidence="1" key="1">
    <citation type="submission" date="2021-02" db="EMBL/GenBank/DDBJ databases">
        <authorList>
            <person name="Dougan E. K."/>
            <person name="Rhodes N."/>
            <person name="Thang M."/>
            <person name="Chan C."/>
        </authorList>
    </citation>
    <scope>NUCLEOTIDE SEQUENCE</scope>
</reference>
<evidence type="ECO:0000313" key="2">
    <source>
        <dbReference type="Proteomes" id="UP000649617"/>
    </source>
</evidence>
<dbReference type="EMBL" id="CAJNIZ010043928">
    <property type="protein sequence ID" value="CAE7673067.1"/>
    <property type="molecule type" value="Genomic_DNA"/>
</dbReference>
<proteinExistence type="predicted"/>
<dbReference type="Proteomes" id="UP000649617">
    <property type="component" value="Unassembled WGS sequence"/>
</dbReference>
<accession>A0A812WF12</accession>
<comment type="caution">
    <text evidence="1">The sequence shown here is derived from an EMBL/GenBank/DDBJ whole genome shotgun (WGS) entry which is preliminary data.</text>
</comment>
<dbReference type="Gene3D" id="2.170.150.70">
    <property type="match status" value="1"/>
</dbReference>
<sequence length="65" mass="7304">GACFHFCPYCGSTVWYTADADNERIGIKIGCFTDPTFPPPKLSGFEGYRHPWALDTAQLQVQHIK</sequence>
<name>A0A812WF12_SYMPI</name>
<evidence type="ECO:0008006" key="3">
    <source>
        <dbReference type="Google" id="ProtNLM"/>
    </source>
</evidence>
<dbReference type="SUPFAM" id="SSF51316">
    <property type="entry name" value="Mss4-like"/>
    <property type="match status" value="1"/>
</dbReference>